<dbReference type="GO" id="GO:0016887">
    <property type="term" value="F:ATP hydrolysis activity"/>
    <property type="evidence" value="ECO:0007669"/>
    <property type="project" value="InterPro"/>
</dbReference>
<gene>
    <name evidence="3" type="ORF">DJ018_09980</name>
</gene>
<evidence type="ECO:0000256" key="1">
    <source>
        <dbReference type="ARBA" id="ARBA00006611"/>
    </source>
</evidence>
<accession>A0A328ACJ4</accession>
<organism evidence="3 4">
    <name type="scientific">Phenylobacterium deserti</name>
    <dbReference type="NCBI Taxonomy" id="1914756"/>
    <lineage>
        <taxon>Bacteria</taxon>
        <taxon>Pseudomonadati</taxon>
        <taxon>Pseudomonadota</taxon>
        <taxon>Alphaproteobacteria</taxon>
        <taxon>Caulobacterales</taxon>
        <taxon>Caulobacteraceae</taxon>
        <taxon>Phenylobacterium</taxon>
    </lineage>
</organism>
<dbReference type="RefSeq" id="WP_111514819.1">
    <property type="nucleotide sequence ID" value="NZ_QFYR01000002.1"/>
</dbReference>
<dbReference type="Gene3D" id="3.30.450.380">
    <property type="match status" value="1"/>
</dbReference>
<dbReference type="SUPFAM" id="SSF52540">
    <property type="entry name" value="P-loop containing nucleoside triphosphate hydrolases"/>
    <property type="match status" value="1"/>
</dbReference>
<dbReference type="EMBL" id="QFYR01000002">
    <property type="protein sequence ID" value="RAK52533.1"/>
    <property type="molecule type" value="Genomic_DNA"/>
</dbReference>
<comment type="similarity">
    <text evidence="1">Belongs to the GSP E family.</text>
</comment>
<dbReference type="PANTHER" id="PTHR30486:SF15">
    <property type="entry name" value="TYPE II_IV SECRETION SYSTEM ATPASE"/>
    <property type="match status" value="1"/>
</dbReference>
<evidence type="ECO:0000313" key="4">
    <source>
        <dbReference type="Proteomes" id="UP000249725"/>
    </source>
</evidence>
<evidence type="ECO:0000259" key="2">
    <source>
        <dbReference type="SMART" id="SM00382"/>
    </source>
</evidence>
<reference evidence="4" key="1">
    <citation type="submission" date="2018-05" db="EMBL/GenBank/DDBJ databases">
        <authorList>
            <person name="Li X."/>
        </authorList>
    </citation>
    <scope>NUCLEOTIDE SEQUENCE [LARGE SCALE GENOMIC DNA]</scope>
    <source>
        <strain evidence="4">YIM 73061</strain>
    </source>
</reference>
<dbReference type="PANTHER" id="PTHR30486">
    <property type="entry name" value="TWITCHING MOTILITY PROTEIN PILT"/>
    <property type="match status" value="1"/>
</dbReference>
<dbReference type="Pfam" id="PF00437">
    <property type="entry name" value="T2SSE"/>
    <property type="match status" value="1"/>
</dbReference>
<dbReference type="CDD" id="cd01130">
    <property type="entry name" value="VirB11-like_ATPase"/>
    <property type="match status" value="1"/>
</dbReference>
<dbReference type="OrthoDB" id="9810761at2"/>
<dbReference type="Gene3D" id="3.40.50.300">
    <property type="entry name" value="P-loop containing nucleotide triphosphate hydrolases"/>
    <property type="match status" value="1"/>
</dbReference>
<dbReference type="AlphaFoldDB" id="A0A328ACJ4"/>
<name>A0A328ACJ4_9CAUL</name>
<dbReference type="Proteomes" id="UP000249725">
    <property type="component" value="Unassembled WGS sequence"/>
</dbReference>
<protein>
    <submittedName>
        <fullName evidence="3">CpaF family protein</fullName>
    </submittedName>
</protein>
<feature type="domain" description="AAA+ ATPase" evidence="2">
    <location>
        <begin position="228"/>
        <end position="382"/>
    </location>
</feature>
<evidence type="ECO:0000313" key="3">
    <source>
        <dbReference type="EMBL" id="RAK52533.1"/>
    </source>
</evidence>
<comment type="caution">
    <text evidence="3">The sequence shown here is derived from an EMBL/GenBank/DDBJ whole genome shotgun (WGS) entry which is preliminary data.</text>
</comment>
<dbReference type="InterPro" id="IPR003593">
    <property type="entry name" value="AAA+_ATPase"/>
</dbReference>
<sequence length="451" mass="49879">MRLSFATATPARAGVRYEAPEPRNFAPPANTVRDDAYFELKTDMHRRLIERLNLAGLQNRPAEQVRAEVSDLVAILLKEDARPLNESESSRLIDDLMHELLGFGPLEPLLQDADISDILVNTHKEVYVERFGQIELTDIRFADEQHLLRIIERIVDKVGRRIDESQPMVDARLPDGSRVNAVVPPIAVDGSLLSIRRFARVPYDMGRLVSGGSMDHACADMLTAIVACRQNILISGGTGTGKTTLLNAMSTGIGGRERIVTIEDAAELQLQQRHVARLETRPSNIEGRGEITQRELLKNALRMRPDRIIIGEVRSGEAFDMLQAMNTGHDGSMATVHANTPRDALARLEQMVCMAGLDLPPRAIRSQIASAIDVVVQLKRFTDGSRRVISVSEVDGMEGDVITMQEIFRFEQTGVSDAGKIQGRFVWTGLRPKFLDLLKANGIPLPEGMAA</sequence>
<proteinExistence type="inferred from homology"/>
<dbReference type="InterPro" id="IPR050921">
    <property type="entry name" value="T4SS_GSP_E_ATPase"/>
</dbReference>
<dbReference type="InterPro" id="IPR001482">
    <property type="entry name" value="T2SS/T4SS_dom"/>
</dbReference>
<dbReference type="SMART" id="SM00382">
    <property type="entry name" value="AAA"/>
    <property type="match status" value="1"/>
</dbReference>
<dbReference type="InterPro" id="IPR027417">
    <property type="entry name" value="P-loop_NTPase"/>
</dbReference>
<keyword evidence="4" id="KW-1185">Reference proteome</keyword>